<keyword evidence="3 5" id="KW-0732">Signal</keyword>
<feature type="signal peptide" evidence="5">
    <location>
        <begin position="1"/>
        <end position="20"/>
    </location>
</feature>
<dbReference type="EMBL" id="LRDH01000096">
    <property type="protein sequence ID" value="PPV15789.1"/>
    <property type="molecule type" value="Genomic_DNA"/>
</dbReference>
<dbReference type="Gene3D" id="3.40.190.10">
    <property type="entry name" value="Periplasmic binding protein-like II"/>
    <property type="match status" value="2"/>
</dbReference>
<dbReference type="SUPFAM" id="SSF53850">
    <property type="entry name" value="Periplasmic binding protein-like II"/>
    <property type="match status" value="1"/>
</dbReference>
<dbReference type="GO" id="GO:0015276">
    <property type="term" value="F:ligand-gated monoatomic ion channel activity"/>
    <property type="evidence" value="ECO:0007669"/>
    <property type="project" value="InterPro"/>
</dbReference>
<keyword evidence="2" id="KW-0813">Transport</keyword>
<evidence type="ECO:0000256" key="3">
    <source>
        <dbReference type="ARBA" id="ARBA00022729"/>
    </source>
</evidence>
<dbReference type="RefSeq" id="WP_043661467.1">
    <property type="nucleotide sequence ID" value="NZ_JBBNPO010000002.1"/>
</dbReference>
<evidence type="ECO:0000256" key="5">
    <source>
        <dbReference type="SAM" id="SignalP"/>
    </source>
</evidence>
<dbReference type="SMART" id="SM00079">
    <property type="entry name" value="PBPe"/>
    <property type="match status" value="1"/>
</dbReference>
<comment type="caution">
    <text evidence="6">The sequence shown here is derived from an EMBL/GenBank/DDBJ whole genome shotgun (WGS) entry which is preliminary data.</text>
</comment>
<dbReference type="SMART" id="SM00062">
    <property type="entry name" value="PBPb"/>
    <property type="match status" value="1"/>
</dbReference>
<reference evidence="6 7" key="1">
    <citation type="submission" date="2016-01" db="EMBL/GenBank/DDBJ databases">
        <title>Characterization of the Clostridium difficile lineages that are prevalent in Hong Kong and China.</title>
        <authorList>
            <person name="Kwok J.S.-L."/>
            <person name="Lam W.-Y."/>
            <person name="Ip M."/>
            <person name="Chan T.-F."/>
            <person name="Hawkey P.M."/>
            <person name="Tsui S.K.-W."/>
        </authorList>
    </citation>
    <scope>NUCLEOTIDE SEQUENCE [LARGE SCALE GENOMIC DNA]</scope>
    <source>
        <strain evidence="6 7">300064</strain>
    </source>
</reference>
<accession>A0A2S7FCP9</accession>
<dbReference type="GO" id="GO:0006865">
    <property type="term" value="P:amino acid transport"/>
    <property type="evidence" value="ECO:0007669"/>
    <property type="project" value="TreeGrafter"/>
</dbReference>
<sequence length="279" mass="30102">MKLKRLIIALGLGVCMLMTGCGSSSSTSQSQGADTSSKASSSAEGADIQKIKDNGVLKVGVKVDVPKFGYKNPDTGEIEGFEVDLSKQIAKKILGDENKIELQGVTAKTRGPLLDNGEIDMVAATFTITDERKKSYNFSDPYLTDGVGLLVKKDAGYTSLKDLNGKTIGVAQSSTTKKALEEEAANQGITLKFSEFTSYPEIKAALDSKRVDCFAVDASILNGYVDDNSVILDDRYNPQEYGIASKLDNKELAKVINEVVNDMKTSGEMDKLIEKWGIK</sequence>
<gene>
    <name evidence="6" type="ORF">AWN73_01485</name>
</gene>
<evidence type="ECO:0000313" key="7">
    <source>
        <dbReference type="Proteomes" id="UP000238081"/>
    </source>
</evidence>
<organism evidence="6 7">
    <name type="scientific">Clostridium butyricum</name>
    <dbReference type="NCBI Taxonomy" id="1492"/>
    <lineage>
        <taxon>Bacteria</taxon>
        <taxon>Bacillati</taxon>
        <taxon>Bacillota</taxon>
        <taxon>Clostridia</taxon>
        <taxon>Eubacteriales</taxon>
        <taxon>Clostridiaceae</taxon>
        <taxon>Clostridium</taxon>
    </lineage>
</organism>
<dbReference type="InterPro" id="IPR001638">
    <property type="entry name" value="Solute-binding_3/MltF_N"/>
</dbReference>
<dbReference type="InterPro" id="IPR001320">
    <property type="entry name" value="Iontro_rcpt_C"/>
</dbReference>
<dbReference type="PANTHER" id="PTHR30085">
    <property type="entry name" value="AMINO ACID ABC TRANSPORTER PERMEASE"/>
    <property type="match status" value="1"/>
</dbReference>
<dbReference type="AlphaFoldDB" id="A0A2S7FCP9"/>
<feature type="compositionally biased region" description="Low complexity" evidence="4">
    <location>
        <begin position="25"/>
        <end position="37"/>
    </location>
</feature>
<dbReference type="GO" id="GO:0005576">
    <property type="term" value="C:extracellular region"/>
    <property type="evidence" value="ECO:0007669"/>
    <property type="project" value="TreeGrafter"/>
</dbReference>
<name>A0A2S7FCP9_CLOBU</name>
<evidence type="ECO:0000256" key="4">
    <source>
        <dbReference type="SAM" id="MobiDB-lite"/>
    </source>
</evidence>
<dbReference type="GO" id="GO:0016020">
    <property type="term" value="C:membrane"/>
    <property type="evidence" value="ECO:0007669"/>
    <property type="project" value="InterPro"/>
</dbReference>
<proteinExistence type="inferred from homology"/>
<evidence type="ECO:0000256" key="2">
    <source>
        <dbReference type="ARBA" id="ARBA00022448"/>
    </source>
</evidence>
<dbReference type="Pfam" id="PF00497">
    <property type="entry name" value="SBP_bac_3"/>
    <property type="match status" value="1"/>
</dbReference>
<dbReference type="PROSITE" id="PS51257">
    <property type="entry name" value="PROKAR_LIPOPROTEIN"/>
    <property type="match status" value="1"/>
</dbReference>
<evidence type="ECO:0000313" key="6">
    <source>
        <dbReference type="EMBL" id="PPV15789.1"/>
    </source>
</evidence>
<dbReference type="Proteomes" id="UP000238081">
    <property type="component" value="Unassembled WGS sequence"/>
</dbReference>
<evidence type="ECO:0000256" key="1">
    <source>
        <dbReference type="ARBA" id="ARBA00010333"/>
    </source>
</evidence>
<dbReference type="PANTHER" id="PTHR30085:SF6">
    <property type="entry name" value="ABC TRANSPORTER GLUTAMINE-BINDING PROTEIN GLNH"/>
    <property type="match status" value="1"/>
</dbReference>
<feature type="region of interest" description="Disordered" evidence="4">
    <location>
        <begin position="25"/>
        <end position="46"/>
    </location>
</feature>
<feature type="chain" id="PRO_5043949416" evidence="5">
    <location>
        <begin position="21"/>
        <end position="279"/>
    </location>
</feature>
<dbReference type="InterPro" id="IPR051455">
    <property type="entry name" value="Bact_solute-bind_prot3"/>
</dbReference>
<comment type="similarity">
    <text evidence="1">Belongs to the bacterial solute-binding protein 3 family.</text>
</comment>
<protein>
    <submittedName>
        <fullName evidence="6">Adhesin</fullName>
    </submittedName>
</protein>
<dbReference type="GO" id="GO:0030288">
    <property type="term" value="C:outer membrane-bounded periplasmic space"/>
    <property type="evidence" value="ECO:0007669"/>
    <property type="project" value="TreeGrafter"/>
</dbReference>